<dbReference type="EMBL" id="CM037627">
    <property type="protein sequence ID" value="KAH7989219.1"/>
    <property type="molecule type" value="Genomic_DNA"/>
</dbReference>
<keyword evidence="2" id="KW-1185">Reference proteome</keyword>
<gene>
    <name evidence="1" type="primary">SMPD3_2</name>
    <name evidence="1" type="ORF">K3G42_004632</name>
</gene>
<comment type="caution">
    <text evidence="1">The sequence shown here is derived from an EMBL/GenBank/DDBJ whole genome shotgun (WGS) entry which is preliminary data.</text>
</comment>
<proteinExistence type="predicted"/>
<evidence type="ECO:0000313" key="2">
    <source>
        <dbReference type="Proteomes" id="UP000827872"/>
    </source>
</evidence>
<sequence length="196" mass="22260">MTSLLGDTTVRCEQLDLLQDWLSDFRKSTSSSSTANPEELVAFDVLCGDLNFDNCSSDDKLEQQHSLFTRYKDPCRLGPGEDKSWAIGTLLDPERLYDEEICTPDNLQKTMESEDGRRRYLVFPTSKTHGSSQKGRKAALKGNGRRIDYMLFTEEGLYLEWKVEVEEFSFITQLAGLTDHLPVAMRLMVSTGEEDP</sequence>
<protein>
    <submittedName>
        <fullName evidence="1">Sphingomyelin phosphodiesterase 3</fullName>
    </submittedName>
</protein>
<organism evidence="1 2">
    <name type="scientific">Sphaerodactylus townsendi</name>
    <dbReference type="NCBI Taxonomy" id="933632"/>
    <lineage>
        <taxon>Eukaryota</taxon>
        <taxon>Metazoa</taxon>
        <taxon>Chordata</taxon>
        <taxon>Craniata</taxon>
        <taxon>Vertebrata</taxon>
        <taxon>Euteleostomi</taxon>
        <taxon>Lepidosauria</taxon>
        <taxon>Squamata</taxon>
        <taxon>Bifurcata</taxon>
        <taxon>Gekkota</taxon>
        <taxon>Sphaerodactylidae</taxon>
        <taxon>Sphaerodactylus</taxon>
    </lineage>
</organism>
<reference evidence="1" key="1">
    <citation type="submission" date="2021-08" db="EMBL/GenBank/DDBJ databases">
        <title>The first chromosome-level gecko genome reveals the dynamic sex chromosomes of Neotropical dwarf geckos (Sphaerodactylidae: Sphaerodactylus).</title>
        <authorList>
            <person name="Pinto B.J."/>
            <person name="Keating S.E."/>
            <person name="Gamble T."/>
        </authorList>
    </citation>
    <scope>NUCLEOTIDE SEQUENCE</scope>
    <source>
        <strain evidence="1">TG3544</strain>
    </source>
</reference>
<name>A0ACB8EA26_9SAUR</name>
<accession>A0ACB8EA26</accession>
<dbReference type="Proteomes" id="UP000827872">
    <property type="component" value="Linkage Group LG14"/>
</dbReference>
<evidence type="ECO:0000313" key="1">
    <source>
        <dbReference type="EMBL" id="KAH7989219.1"/>
    </source>
</evidence>